<proteinExistence type="predicted"/>
<comment type="caution">
    <text evidence="2">The sequence shown here is derived from an EMBL/GenBank/DDBJ whole genome shotgun (WGS) entry which is preliminary data.</text>
</comment>
<sequence>MMKKAQIFESRKGRTDERNPIYSTQQQQQKKKCDMCAESGQEVAALPDKKGCNIFGHRLSLLSATLQRAPIQRQYNISGILLDV</sequence>
<accession>A0ABQ9YS74</accession>
<reference evidence="2 3" key="1">
    <citation type="journal article" date="2023" name="Nucleic Acids Res.">
        <title>The hologenome of Daphnia magna reveals possible DNA methylation and microbiome-mediated evolution of the host genome.</title>
        <authorList>
            <person name="Chaturvedi A."/>
            <person name="Li X."/>
            <person name="Dhandapani V."/>
            <person name="Marshall H."/>
            <person name="Kissane S."/>
            <person name="Cuenca-Cambronero M."/>
            <person name="Asole G."/>
            <person name="Calvet F."/>
            <person name="Ruiz-Romero M."/>
            <person name="Marangio P."/>
            <person name="Guigo R."/>
            <person name="Rago D."/>
            <person name="Mirbahai L."/>
            <person name="Eastwood N."/>
            <person name="Colbourne J.K."/>
            <person name="Zhou J."/>
            <person name="Mallon E."/>
            <person name="Orsini L."/>
        </authorList>
    </citation>
    <scope>NUCLEOTIDE SEQUENCE [LARGE SCALE GENOMIC DNA]</scope>
    <source>
        <strain evidence="2">LRV0_1</strain>
    </source>
</reference>
<feature type="compositionally biased region" description="Basic and acidic residues" evidence="1">
    <location>
        <begin position="9"/>
        <end position="19"/>
    </location>
</feature>
<name>A0ABQ9YS74_9CRUS</name>
<dbReference type="Proteomes" id="UP001234178">
    <property type="component" value="Unassembled WGS sequence"/>
</dbReference>
<evidence type="ECO:0000313" key="3">
    <source>
        <dbReference type="Proteomes" id="UP001234178"/>
    </source>
</evidence>
<evidence type="ECO:0000256" key="1">
    <source>
        <dbReference type="SAM" id="MobiDB-lite"/>
    </source>
</evidence>
<protein>
    <submittedName>
        <fullName evidence="2">Uncharacterized protein</fullName>
    </submittedName>
</protein>
<keyword evidence="3" id="KW-1185">Reference proteome</keyword>
<organism evidence="2 3">
    <name type="scientific">Daphnia magna</name>
    <dbReference type="NCBI Taxonomy" id="35525"/>
    <lineage>
        <taxon>Eukaryota</taxon>
        <taxon>Metazoa</taxon>
        <taxon>Ecdysozoa</taxon>
        <taxon>Arthropoda</taxon>
        <taxon>Crustacea</taxon>
        <taxon>Branchiopoda</taxon>
        <taxon>Diplostraca</taxon>
        <taxon>Cladocera</taxon>
        <taxon>Anomopoda</taxon>
        <taxon>Daphniidae</taxon>
        <taxon>Daphnia</taxon>
    </lineage>
</organism>
<dbReference type="EMBL" id="JAOYFB010000001">
    <property type="protein sequence ID" value="KAK4003429.1"/>
    <property type="molecule type" value="Genomic_DNA"/>
</dbReference>
<gene>
    <name evidence="2" type="ORF">OUZ56_005195</name>
</gene>
<evidence type="ECO:0000313" key="2">
    <source>
        <dbReference type="EMBL" id="KAK4003429.1"/>
    </source>
</evidence>
<feature type="region of interest" description="Disordered" evidence="1">
    <location>
        <begin position="1"/>
        <end position="26"/>
    </location>
</feature>